<dbReference type="Gramene" id="OMO62576">
    <property type="protein sequence ID" value="OMO62576"/>
    <property type="gene ID" value="CCACVL1_22745"/>
</dbReference>
<keyword evidence="2" id="KW-1185">Reference proteome</keyword>
<dbReference type="EMBL" id="AWWV01013222">
    <property type="protein sequence ID" value="OMO62576.1"/>
    <property type="molecule type" value="Genomic_DNA"/>
</dbReference>
<dbReference type="AlphaFoldDB" id="A0A1R3GX33"/>
<reference evidence="1 2" key="1">
    <citation type="submission" date="2013-09" db="EMBL/GenBank/DDBJ databases">
        <title>Corchorus capsularis genome sequencing.</title>
        <authorList>
            <person name="Alam M."/>
            <person name="Haque M.S."/>
            <person name="Islam M.S."/>
            <person name="Emdad E.M."/>
            <person name="Islam M.M."/>
            <person name="Ahmed B."/>
            <person name="Halim A."/>
            <person name="Hossen Q.M.M."/>
            <person name="Hossain M.Z."/>
            <person name="Ahmed R."/>
            <person name="Khan M.M."/>
            <person name="Islam R."/>
            <person name="Rashid M.M."/>
            <person name="Khan S.A."/>
            <person name="Rahman M.S."/>
            <person name="Alam M."/>
        </authorList>
    </citation>
    <scope>NUCLEOTIDE SEQUENCE [LARGE SCALE GENOMIC DNA]</scope>
    <source>
        <strain evidence="2">cv. CVL-1</strain>
        <tissue evidence="1">Whole seedling</tissue>
    </source>
</reference>
<protein>
    <submittedName>
        <fullName evidence="1">Mitochondrial ubiquitin ligase activator of nfkb 1-like isoform 1</fullName>
    </submittedName>
</protein>
<keyword evidence="1" id="KW-0436">Ligase</keyword>
<evidence type="ECO:0000313" key="2">
    <source>
        <dbReference type="Proteomes" id="UP000188268"/>
    </source>
</evidence>
<feature type="non-terminal residue" evidence="1">
    <location>
        <position position="56"/>
    </location>
</feature>
<accession>A0A1R3GX33</accession>
<sequence>MWAAKGSEDGKEFRPEKVEKVCCLSAAALYLLGRSSGRDASFSRLSLESISLRSWV</sequence>
<dbReference type="Proteomes" id="UP000188268">
    <property type="component" value="Unassembled WGS sequence"/>
</dbReference>
<proteinExistence type="predicted"/>
<comment type="caution">
    <text evidence="1">The sequence shown here is derived from an EMBL/GenBank/DDBJ whole genome shotgun (WGS) entry which is preliminary data.</text>
</comment>
<name>A0A1R3GX33_COCAP</name>
<gene>
    <name evidence="1" type="ORF">CCACVL1_22745</name>
</gene>
<dbReference type="GO" id="GO:0016874">
    <property type="term" value="F:ligase activity"/>
    <property type="evidence" value="ECO:0007669"/>
    <property type="project" value="UniProtKB-KW"/>
</dbReference>
<organism evidence="1 2">
    <name type="scientific">Corchorus capsularis</name>
    <name type="common">Jute</name>
    <dbReference type="NCBI Taxonomy" id="210143"/>
    <lineage>
        <taxon>Eukaryota</taxon>
        <taxon>Viridiplantae</taxon>
        <taxon>Streptophyta</taxon>
        <taxon>Embryophyta</taxon>
        <taxon>Tracheophyta</taxon>
        <taxon>Spermatophyta</taxon>
        <taxon>Magnoliopsida</taxon>
        <taxon>eudicotyledons</taxon>
        <taxon>Gunneridae</taxon>
        <taxon>Pentapetalae</taxon>
        <taxon>rosids</taxon>
        <taxon>malvids</taxon>
        <taxon>Malvales</taxon>
        <taxon>Malvaceae</taxon>
        <taxon>Grewioideae</taxon>
        <taxon>Apeibeae</taxon>
        <taxon>Corchorus</taxon>
    </lineage>
</organism>
<evidence type="ECO:0000313" key="1">
    <source>
        <dbReference type="EMBL" id="OMO62576.1"/>
    </source>
</evidence>